<evidence type="ECO:0000313" key="2">
    <source>
        <dbReference type="Proteomes" id="UP000240322"/>
    </source>
</evidence>
<reference evidence="1 2" key="1">
    <citation type="submission" date="2017-04" db="EMBL/GenBank/DDBJ databases">
        <title>Novel microbial lineages endemic to geothermal iron-oxide mats fill important gaps in the evolutionary history of Archaea.</title>
        <authorList>
            <person name="Jay Z.J."/>
            <person name="Beam J.P."/>
            <person name="Dlakic M."/>
            <person name="Rusch D.B."/>
            <person name="Kozubal M.A."/>
            <person name="Inskeep W.P."/>
        </authorList>
    </citation>
    <scope>NUCLEOTIDE SEQUENCE [LARGE SCALE GENOMIC DNA]</scope>
    <source>
        <strain evidence="1">OSP_D</strain>
    </source>
</reference>
<proteinExistence type="predicted"/>
<evidence type="ECO:0000313" key="1">
    <source>
        <dbReference type="EMBL" id="PSN85559.1"/>
    </source>
</evidence>
<comment type="caution">
    <text evidence="1">The sequence shown here is derived from an EMBL/GenBank/DDBJ whole genome shotgun (WGS) entry which is preliminary data.</text>
</comment>
<protein>
    <submittedName>
        <fullName evidence="1">Uncharacterized protein</fullName>
    </submittedName>
</protein>
<name>A0A2R6AGT8_9ARCH</name>
<gene>
    <name evidence="1" type="ORF">B9Q03_12245</name>
</gene>
<organism evidence="1 2">
    <name type="scientific">Candidatus Marsarchaeota G2 archaeon OSP_D</name>
    <dbReference type="NCBI Taxonomy" id="1978157"/>
    <lineage>
        <taxon>Archaea</taxon>
        <taxon>Candidatus Marsarchaeota</taxon>
        <taxon>Candidatus Marsarchaeota group 2</taxon>
    </lineage>
</organism>
<dbReference type="AlphaFoldDB" id="A0A2R6AGT8"/>
<accession>A0A2R6AGT8</accession>
<sequence length="253" mass="28963">MKVEFDIEPHLFEALVETSLGRSDDPMKPKFYFGREGVTVNAISIGMTMAFRGEYRKPWFAKYEVEEEGEIMLPSVIRQLVPNLKRAEVLHVSVNEGEINVNADNRKLSLKLPELEDTKEFPFSEYDSFFALPEKEMERASIISMGLDNWESMPGKGKLYKVRIEEGVFVEVEDDSGMWKFVKKVSAANIQQHNREVLVPAKQVDYVMDTMRLLPSKEVVIFVSDVLFGVSSRDAKNEVYRAGYIFTNVDRGA</sequence>
<dbReference type="EMBL" id="NEXE01000236">
    <property type="protein sequence ID" value="PSN85559.1"/>
    <property type="molecule type" value="Genomic_DNA"/>
</dbReference>
<dbReference type="Proteomes" id="UP000240322">
    <property type="component" value="Unassembled WGS sequence"/>
</dbReference>